<dbReference type="AlphaFoldDB" id="A0A1G5G6D5"/>
<dbReference type="PROSITE" id="PS50943">
    <property type="entry name" value="HTH_CROC1"/>
    <property type="match status" value="1"/>
</dbReference>
<dbReference type="OrthoDB" id="9803379at2"/>
<dbReference type="RefSeq" id="WP_091132513.1">
    <property type="nucleotide sequence ID" value="NZ_FMVJ01000004.1"/>
</dbReference>
<dbReference type="SUPFAM" id="SSF47413">
    <property type="entry name" value="lambda repressor-like DNA-binding domains"/>
    <property type="match status" value="1"/>
</dbReference>
<evidence type="ECO:0000313" key="3">
    <source>
        <dbReference type="Proteomes" id="UP000199569"/>
    </source>
</evidence>
<dbReference type="SMART" id="SM00530">
    <property type="entry name" value="HTH_XRE"/>
    <property type="match status" value="1"/>
</dbReference>
<accession>A0A1G5G6D5</accession>
<dbReference type="Pfam" id="PF01381">
    <property type="entry name" value="HTH_3"/>
    <property type="match status" value="1"/>
</dbReference>
<feature type="domain" description="HTH cro/C1-type" evidence="1">
    <location>
        <begin position="22"/>
        <end position="76"/>
    </location>
</feature>
<protein>
    <submittedName>
        <fullName evidence="2">Helix-turn-helix</fullName>
    </submittedName>
</protein>
<dbReference type="CDD" id="cd00093">
    <property type="entry name" value="HTH_XRE"/>
    <property type="match status" value="1"/>
</dbReference>
<proteinExistence type="predicted"/>
<keyword evidence="3" id="KW-1185">Reference proteome</keyword>
<dbReference type="InterPro" id="IPR001387">
    <property type="entry name" value="Cro/C1-type_HTH"/>
</dbReference>
<dbReference type="Proteomes" id="UP000199569">
    <property type="component" value="Unassembled WGS sequence"/>
</dbReference>
<evidence type="ECO:0000259" key="1">
    <source>
        <dbReference type="PROSITE" id="PS50943"/>
    </source>
</evidence>
<evidence type="ECO:0000313" key="2">
    <source>
        <dbReference type="EMBL" id="SCY47122.1"/>
    </source>
</evidence>
<dbReference type="STRING" id="549386.SAMN02927923_01400"/>
<reference evidence="3" key="1">
    <citation type="submission" date="2016-10" db="EMBL/GenBank/DDBJ databases">
        <authorList>
            <person name="Varghese N."/>
            <person name="Submissions S."/>
        </authorList>
    </citation>
    <scope>NUCLEOTIDE SEQUENCE [LARGE SCALE GENOMIC DNA]</scope>
    <source>
        <strain evidence="3">CGMCC 1.7666</strain>
    </source>
</reference>
<gene>
    <name evidence="2" type="ORF">SAMN02927923_01400</name>
</gene>
<name>A0A1G5G6D5_9HYPH</name>
<organism evidence="2 3">
    <name type="scientific">Microvirga guangxiensis</name>
    <dbReference type="NCBI Taxonomy" id="549386"/>
    <lineage>
        <taxon>Bacteria</taxon>
        <taxon>Pseudomonadati</taxon>
        <taxon>Pseudomonadota</taxon>
        <taxon>Alphaproteobacteria</taxon>
        <taxon>Hyphomicrobiales</taxon>
        <taxon>Methylobacteriaceae</taxon>
        <taxon>Microvirga</taxon>
    </lineage>
</organism>
<sequence>MAKSTLSKSTHTTRYQRLLKLIIEARSEANLTQAKVADRLGKAQSQIASIESGGRRLDVVELLDLCEVIGLDPVKVVKVLRDTKEVD</sequence>
<dbReference type="EMBL" id="FMVJ01000004">
    <property type="protein sequence ID" value="SCY47122.1"/>
    <property type="molecule type" value="Genomic_DNA"/>
</dbReference>
<dbReference type="Gene3D" id="1.10.260.40">
    <property type="entry name" value="lambda repressor-like DNA-binding domains"/>
    <property type="match status" value="1"/>
</dbReference>
<dbReference type="InterPro" id="IPR010982">
    <property type="entry name" value="Lambda_DNA-bd_dom_sf"/>
</dbReference>
<dbReference type="GO" id="GO:0003677">
    <property type="term" value="F:DNA binding"/>
    <property type="evidence" value="ECO:0007669"/>
    <property type="project" value="InterPro"/>
</dbReference>